<dbReference type="EMBL" id="KZ613528">
    <property type="protein sequence ID" value="PMD13695.1"/>
    <property type="molecule type" value="Genomic_DNA"/>
</dbReference>
<reference evidence="1 2" key="1">
    <citation type="submission" date="2016-05" db="EMBL/GenBank/DDBJ databases">
        <title>A degradative enzymes factory behind the ericoid mycorrhizal symbiosis.</title>
        <authorList>
            <consortium name="DOE Joint Genome Institute"/>
            <person name="Martino E."/>
            <person name="Morin E."/>
            <person name="Grelet G."/>
            <person name="Kuo A."/>
            <person name="Kohler A."/>
            <person name="Daghino S."/>
            <person name="Barry K."/>
            <person name="Choi C."/>
            <person name="Cichocki N."/>
            <person name="Clum A."/>
            <person name="Copeland A."/>
            <person name="Hainaut M."/>
            <person name="Haridas S."/>
            <person name="Labutti K."/>
            <person name="Lindquist E."/>
            <person name="Lipzen A."/>
            <person name="Khouja H.-R."/>
            <person name="Murat C."/>
            <person name="Ohm R."/>
            <person name="Olson A."/>
            <person name="Spatafora J."/>
            <person name="Veneault-Fourrey C."/>
            <person name="Henrissat B."/>
            <person name="Grigoriev I."/>
            <person name="Martin F."/>
            <person name="Perotto S."/>
        </authorList>
    </citation>
    <scope>NUCLEOTIDE SEQUENCE [LARGE SCALE GENOMIC DNA]</scope>
    <source>
        <strain evidence="1 2">UAMH 7357</strain>
    </source>
</reference>
<dbReference type="PANTHER" id="PTHR45786">
    <property type="entry name" value="DNA BINDING PROTEIN-LIKE"/>
    <property type="match status" value="1"/>
</dbReference>
<dbReference type="OrthoDB" id="5366038at2759"/>
<gene>
    <name evidence="1" type="ORF">NA56DRAFT_585108</name>
</gene>
<dbReference type="Proteomes" id="UP000235672">
    <property type="component" value="Unassembled WGS sequence"/>
</dbReference>
<sequence length="242" mass="28411">FRSRFRDRPALNLDPIDIQYEFCGTLHWRAETIGGTNIEFELYYKRGDVILELLQPPPDILRALLVGQYPQARSFRQNIRAYNSALAFISVSYTKDTHTDLSRGLYYFQIHRKLFHYQGPLIPGSQDIPAFTQLFFYDPEYTTNIRYQLDRSILRNLHNILTDHNPFIRVYKTARERLANQPGDFRLFLNPQIHLVLQSGTNRYRENLPILTELAGILPDKFTGKNRRDVLLTVREPGHNSQ</sequence>
<accession>A0A2J6PI24</accession>
<proteinExistence type="predicted"/>
<evidence type="ECO:0008006" key="3">
    <source>
        <dbReference type="Google" id="ProtNLM"/>
    </source>
</evidence>
<keyword evidence="2" id="KW-1185">Reference proteome</keyword>
<organism evidence="1 2">
    <name type="scientific">Hyaloscypha hepaticicola</name>
    <dbReference type="NCBI Taxonomy" id="2082293"/>
    <lineage>
        <taxon>Eukaryota</taxon>
        <taxon>Fungi</taxon>
        <taxon>Dikarya</taxon>
        <taxon>Ascomycota</taxon>
        <taxon>Pezizomycotina</taxon>
        <taxon>Leotiomycetes</taxon>
        <taxon>Helotiales</taxon>
        <taxon>Hyaloscyphaceae</taxon>
        <taxon>Hyaloscypha</taxon>
    </lineage>
</organism>
<protein>
    <recommendedName>
        <fullName evidence="3">Helitron helicase-like domain-containing protein</fullName>
    </recommendedName>
</protein>
<evidence type="ECO:0000313" key="2">
    <source>
        <dbReference type="Proteomes" id="UP000235672"/>
    </source>
</evidence>
<dbReference type="PANTHER" id="PTHR45786:SF74">
    <property type="entry name" value="ATP-DEPENDENT DNA HELICASE"/>
    <property type="match status" value="1"/>
</dbReference>
<dbReference type="AlphaFoldDB" id="A0A2J6PI24"/>
<dbReference type="STRING" id="1745343.A0A2J6PI24"/>
<feature type="non-terminal residue" evidence="1">
    <location>
        <position position="1"/>
    </location>
</feature>
<evidence type="ECO:0000313" key="1">
    <source>
        <dbReference type="EMBL" id="PMD13695.1"/>
    </source>
</evidence>
<name>A0A2J6PI24_9HELO</name>